<dbReference type="InterPro" id="IPR012347">
    <property type="entry name" value="Ferritin-like"/>
</dbReference>
<evidence type="ECO:0000259" key="3">
    <source>
        <dbReference type="Pfam" id="PF03713"/>
    </source>
</evidence>
<evidence type="ECO:0000313" key="5">
    <source>
        <dbReference type="Proteomes" id="UP000215005"/>
    </source>
</evidence>
<dbReference type="Pfam" id="PF03713">
    <property type="entry name" value="DUF305"/>
    <property type="match status" value="1"/>
</dbReference>
<reference evidence="4 5" key="1">
    <citation type="submission" date="2017-08" db="EMBL/GenBank/DDBJ databases">
        <title>The complete genome sequence of Nocardiopsis gilva YIM 90087.</title>
        <authorList>
            <person name="Yin M."/>
            <person name="Tang S."/>
        </authorList>
    </citation>
    <scope>NUCLEOTIDE SEQUENCE [LARGE SCALE GENOMIC DNA]</scope>
    <source>
        <strain evidence="4 5">YIM 90087</strain>
    </source>
</reference>
<keyword evidence="5" id="KW-1185">Reference proteome</keyword>
<organism evidence="4 5">
    <name type="scientific">Nocardiopsis gilva YIM 90087</name>
    <dbReference type="NCBI Taxonomy" id="1235441"/>
    <lineage>
        <taxon>Bacteria</taxon>
        <taxon>Bacillati</taxon>
        <taxon>Actinomycetota</taxon>
        <taxon>Actinomycetes</taxon>
        <taxon>Streptosporangiales</taxon>
        <taxon>Nocardiopsidaceae</taxon>
        <taxon>Nocardiopsis</taxon>
    </lineage>
</organism>
<feature type="region of interest" description="Disordered" evidence="1">
    <location>
        <begin position="13"/>
        <end position="34"/>
    </location>
</feature>
<dbReference type="Gene3D" id="1.20.1260.10">
    <property type="match status" value="1"/>
</dbReference>
<keyword evidence="2" id="KW-1133">Transmembrane helix</keyword>
<sequence length="232" mass="25038">MLYLHAQKRRLMQDGSVGNETETETAPEHPTRSGLGRSVPLWLAAAIAVVALLGGFLLGRPAVPLDSSADAGFLRDMSVHHSQAVDMSLLILEKTDDPQLSTVAQDIARTQQAQIGRMRGWLVQWGLNIRGAQPPMAWMAGHGSHGAQEAPKTMPGWVPDDRMEELKQAEGTEAEILFLQLMIDHHKGGIDMAEAAVSAGDQKIVTDFAAGMAKAQQSEIELMQDMLAARGA</sequence>
<feature type="domain" description="DUF305" evidence="3">
    <location>
        <begin position="70"/>
        <end position="227"/>
    </location>
</feature>
<gene>
    <name evidence="4" type="ORF">CDO52_08745</name>
</gene>
<keyword evidence="2" id="KW-0812">Transmembrane</keyword>
<dbReference type="AlphaFoldDB" id="A0A223S406"/>
<dbReference type="PANTHER" id="PTHR36933">
    <property type="entry name" value="SLL0788 PROTEIN"/>
    <property type="match status" value="1"/>
</dbReference>
<accession>A0A223S406</accession>
<dbReference type="OrthoDB" id="26872at2"/>
<dbReference type="PANTHER" id="PTHR36933:SF1">
    <property type="entry name" value="SLL0788 PROTEIN"/>
    <property type="match status" value="1"/>
</dbReference>
<dbReference type="KEGG" id="ngv:CDO52_08745"/>
<evidence type="ECO:0000256" key="2">
    <source>
        <dbReference type="SAM" id="Phobius"/>
    </source>
</evidence>
<proteinExistence type="predicted"/>
<evidence type="ECO:0000256" key="1">
    <source>
        <dbReference type="SAM" id="MobiDB-lite"/>
    </source>
</evidence>
<feature type="transmembrane region" description="Helical" evidence="2">
    <location>
        <begin position="39"/>
        <end position="58"/>
    </location>
</feature>
<dbReference type="EMBL" id="CP022753">
    <property type="protein sequence ID" value="ASU82860.1"/>
    <property type="molecule type" value="Genomic_DNA"/>
</dbReference>
<evidence type="ECO:0000313" key="4">
    <source>
        <dbReference type="EMBL" id="ASU82860.1"/>
    </source>
</evidence>
<dbReference type="Proteomes" id="UP000215005">
    <property type="component" value="Chromosome"/>
</dbReference>
<name>A0A223S406_9ACTN</name>
<keyword evidence="2" id="KW-0472">Membrane</keyword>
<dbReference type="InterPro" id="IPR005183">
    <property type="entry name" value="DUF305_CopM-like"/>
</dbReference>
<protein>
    <submittedName>
        <fullName evidence="4">DUF305 domain-containing protein</fullName>
    </submittedName>
</protein>